<dbReference type="GO" id="GO:0000334">
    <property type="term" value="F:3-hydroxyanthranilate 3,4-dioxygenase activity"/>
    <property type="evidence" value="ECO:0007669"/>
    <property type="project" value="InterPro"/>
</dbReference>
<dbReference type="EMBL" id="CDHK01000002">
    <property type="protein sequence ID" value="CEJ56155.1"/>
    <property type="molecule type" value="Genomic_DNA"/>
</dbReference>
<evidence type="ECO:0000256" key="3">
    <source>
        <dbReference type="ARBA" id="ARBA00022490"/>
    </source>
</evidence>
<dbReference type="PANTHER" id="PTHR15497">
    <property type="entry name" value="3-HYDROXYANTHRANILATE 3,4-DIOXYGENASE"/>
    <property type="match status" value="1"/>
</dbReference>
<dbReference type="InterPro" id="IPR014710">
    <property type="entry name" value="RmlC-like_jellyroll"/>
</dbReference>
<evidence type="ECO:0000256" key="2">
    <source>
        <dbReference type="ARBA" id="ARBA00002752"/>
    </source>
</evidence>
<gene>
    <name evidence="9" type="ORF">PMG11_02376</name>
</gene>
<dbReference type="Proteomes" id="UP000042958">
    <property type="component" value="Unassembled WGS sequence"/>
</dbReference>
<sequence length="112" mass="12880">MLLKIVENDDFRDIIIHEGESFLLPGNTPHSPRRSKDTIGLVMERARPPHMIDRIRWYCDNKAAHGTVPTIIREESFYCADIETQLKEVIDNWMEDGDSRRCGSCGEIAPTH</sequence>
<organism evidence="9 10">
    <name type="scientific">Penicillium brasilianum</name>
    <dbReference type="NCBI Taxonomy" id="104259"/>
    <lineage>
        <taxon>Eukaryota</taxon>
        <taxon>Fungi</taxon>
        <taxon>Dikarya</taxon>
        <taxon>Ascomycota</taxon>
        <taxon>Pezizomycotina</taxon>
        <taxon>Eurotiomycetes</taxon>
        <taxon>Eurotiomycetidae</taxon>
        <taxon>Eurotiales</taxon>
        <taxon>Aspergillaceae</taxon>
        <taxon>Penicillium</taxon>
    </lineage>
</organism>
<comment type="function">
    <text evidence="2">Catalyzes the oxidative ring opening of 3-hydroxyanthranilate to 2-amino-3-carboxymuconate semialdehyde, which spontaneously cyclizes to quinolinate.</text>
</comment>
<keyword evidence="5" id="KW-0479">Metal-binding</keyword>
<proteinExistence type="predicted"/>
<evidence type="ECO:0000256" key="4">
    <source>
        <dbReference type="ARBA" id="ARBA00022642"/>
    </source>
</evidence>
<comment type="cofactor">
    <cofactor evidence="1">
        <name>Fe(2+)</name>
        <dbReference type="ChEBI" id="CHEBI:29033"/>
    </cofactor>
</comment>
<dbReference type="AlphaFoldDB" id="A0A0F7TI02"/>
<dbReference type="OrthoDB" id="6486656at2759"/>
<keyword evidence="3" id="KW-0963">Cytoplasm</keyword>
<dbReference type="Gene3D" id="2.60.120.10">
    <property type="entry name" value="Jelly Rolls"/>
    <property type="match status" value="1"/>
</dbReference>
<dbReference type="InterPro" id="IPR010329">
    <property type="entry name" value="3hydroanth_dOase"/>
</dbReference>
<evidence type="ECO:0000256" key="1">
    <source>
        <dbReference type="ARBA" id="ARBA00001954"/>
    </source>
</evidence>
<dbReference type="GO" id="GO:0034354">
    <property type="term" value="P:'de novo' NAD+ biosynthetic process from L-tryptophan"/>
    <property type="evidence" value="ECO:0007669"/>
    <property type="project" value="TreeGrafter"/>
</dbReference>
<evidence type="ECO:0000313" key="10">
    <source>
        <dbReference type="Proteomes" id="UP000042958"/>
    </source>
</evidence>
<accession>A0A0F7TI02</accession>
<keyword evidence="7" id="KW-0560">Oxidoreductase</keyword>
<dbReference type="STRING" id="104259.A0A0F7TI02"/>
<keyword evidence="6" id="KW-0223">Dioxygenase</keyword>
<dbReference type="InterPro" id="IPR011051">
    <property type="entry name" value="RmlC_Cupin_sf"/>
</dbReference>
<dbReference type="SUPFAM" id="SSF51182">
    <property type="entry name" value="RmlC-like cupins"/>
    <property type="match status" value="1"/>
</dbReference>
<dbReference type="GO" id="GO:0005737">
    <property type="term" value="C:cytoplasm"/>
    <property type="evidence" value="ECO:0007669"/>
    <property type="project" value="TreeGrafter"/>
</dbReference>
<reference evidence="10" key="1">
    <citation type="journal article" date="2015" name="Genome Announc.">
        <title>Draft genome sequence of the fungus Penicillium brasilianum MG11.</title>
        <authorList>
            <person name="Horn F."/>
            <person name="Linde J."/>
            <person name="Mattern D.J."/>
            <person name="Walther G."/>
            <person name="Guthke R."/>
            <person name="Brakhage A.A."/>
            <person name="Valiante V."/>
        </authorList>
    </citation>
    <scope>NUCLEOTIDE SEQUENCE [LARGE SCALE GENOMIC DNA]</scope>
    <source>
        <strain evidence="10">MG11</strain>
    </source>
</reference>
<evidence type="ECO:0000313" key="9">
    <source>
        <dbReference type="EMBL" id="CEJ56155.1"/>
    </source>
</evidence>
<dbReference type="GO" id="GO:0046874">
    <property type="term" value="P:quinolinate metabolic process"/>
    <property type="evidence" value="ECO:0007669"/>
    <property type="project" value="TreeGrafter"/>
</dbReference>
<evidence type="ECO:0000256" key="7">
    <source>
        <dbReference type="ARBA" id="ARBA00023002"/>
    </source>
</evidence>
<dbReference type="Pfam" id="PF06052">
    <property type="entry name" value="3-HAO"/>
    <property type="match status" value="1"/>
</dbReference>
<dbReference type="GO" id="GO:0005506">
    <property type="term" value="F:iron ion binding"/>
    <property type="evidence" value="ECO:0007669"/>
    <property type="project" value="InterPro"/>
</dbReference>
<name>A0A0F7TI02_PENBI</name>
<keyword evidence="4" id="KW-0662">Pyridine nucleotide biosynthesis</keyword>
<protein>
    <recommendedName>
        <fullName evidence="11">3-hydroxyanthranilate 3,4-dioxygenase</fullName>
    </recommendedName>
</protein>
<dbReference type="PANTHER" id="PTHR15497:SF3">
    <property type="entry name" value="3-HYDROXYANTHRANILATE 3,4-DIOXYGENASE 2"/>
    <property type="match status" value="1"/>
</dbReference>
<evidence type="ECO:0000256" key="6">
    <source>
        <dbReference type="ARBA" id="ARBA00022964"/>
    </source>
</evidence>
<evidence type="ECO:0000256" key="8">
    <source>
        <dbReference type="ARBA" id="ARBA00023004"/>
    </source>
</evidence>
<keyword evidence="10" id="KW-1185">Reference proteome</keyword>
<keyword evidence="8" id="KW-0408">Iron</keyword>
<evidence type="ECO:0008006" key="11">
    <source>
        <dbReference type="Google" id="ProtNLM"/>
    </source>
</evidence>
<evidence type="ECO:0000256" key="5">
    <source>
        <dbReference type="ARBA" id="ARBA00022723"/>
    </source>
</evidence>